<sequence length="65" mass="6286">MAGDTGPGTAGRELFLVLAVAVVGLLLAVVAAFTPWHAAVVGSAPAGLVEMHVPDDPGSAPGGSH</sequence>
<keyword evidence="3" id="KW-1185">Reference proteome</keyword>
<dbReference type="Proteomes" id="UP001432190">
    <property type="component" value="Chromosome"/>
</dbReference>
<evidence type="ECO:0000256" key="1">
    <source>
        <dbReference type="SAM" id="Phobius"/>
    </source>
</evidence>
<feature type="transmembrane region" description="Helical" evidence="1">
    <location>
        <begin position="14"/>
        <end position="33"/>
    </location>
</feature>
<keyword evidence="1" id="KW-1133">Transmembrane helix</keyword>
<gene>
    <name evidence="2" type="ORF">OG994_29790</name>
</gene>
<evidence type="ECO:0000313" key="3">
    <source>
        <dbReference type="Proteomes" id="UP001432190"/>
    </source>
</evidence>
<keyword evidence="1" id="KW-0472">Membrane</keyword>
<evidence type="ECO:0000313" key="2">
    <source>
        <dbReference type="EMBL" id="WUP49671.1"/>
    </source>
</evidence>
<proteinExistence type="predicted"/>
<organism evidence="2 3">
    <name type="scientific">Micromonospora globbae</name>
    <dbReference type="NCBI Taxonomy" id="1894969"/>
    <lineage>
        <taxon>Bacteria</taxon>
        <taxon>Bacillati</taxon>
        <taxon>Actinomycetota</taxon>
        <taxon>Actinomycetes</taxon>
        <taxon>Micromonosporales</taxon>
        <taxon>Micromonosporaceae</taxon>
        <taxon>Micromonospora</taxon>
    </lineage>
</organism>
<accession>A0ABZ1S616</accession>
<dbReference type="RefSeq" id="WP_328851659.1">
    <property type="nucleotide sequence ID" value="NZ_CP108084.1"/>
</dbReference>
<name>A0ABZ1S616_9ACTN</name>
<reference evidence="2" key="1">
    <citation type="submission" date="2022-10" db="EMBL/GenBank/DDBJ databases">
        <title>The complete genomes of actinobacterial strains from the NBC collection.</title>
        <authorList>
            <person name="Joergensen T.S."/>
            <person name="Alvarez Arevalo M."/>
            <person name="Sterndorff E.B."/>
            <person name="Faurdal D."/>
            <person name="Vuksanovic O."/>
            <person name="Mourched A.-S."/>
            <person name="Charusanti P."/>
            <person name="Shaw S."/>
            <person name="Blin K."/>
            <person name="Weber T."/>
        </authorList>
    </citation>
    <scope>NUCLEOTIDE SEQUENCE</scope>
    <source>
        <strain evidence="2">NBC_00256</strain>
    </source>
</reference>
<protein>
    <submittedName>
        <fullName evidence="2">Uncharacterized protein</fullName>
    </submittedName>
</protein>
<dbReference type="EMBL" id="CP108084">
    <property type="protein sequence ID" value="WUP49671.1"/>
    <property type="molecule type" value="Genomic_DNA"/>
</dbReference>
<keyword evidence="1" id="KW-0812">Transmembrane</keyword>